<dbReference type="HOGENOM" id="CLU_1029614_0_0_7"/>
<dbReference type="AlphaFoldDB" id="D0LG25"/>
<evidence type="ECO:0000256" key="1">
    <source>
        <dbReference type="SAM" id="Phobius"/>
    </source>
</evidence>
<dbReference type="PANTHER" id="PTHR36435">
    <property type="entry name" value="SLR1288 PROTEIN"/>
    <property type="match status" value="1"/>
</dbReference>
<keyword evidence="1" id="KW-0472">Membrane</keyword>
<proteinExistence type="predicted"/>
<feature type="transmembrane region" description="Helical" evidence="1">
    <location>
        <begin position="93"/>
        <end position="116"/>
    </location>
</feature>
<evidence type="ECO:0000259" key="2">
    <source>
        <dbReference type="Pfam" id="PF02517"/>
    </source>
</evidence>
<dbReference type="InterPro" id="IPR003675">
    <property type="entry name" value="Rce1/LyrA-like_dom"/>
</dbReference>
<dbReference type="RefSeq" id="WP_012827235.1">
    <property type="nucleotide sequence ID" value="NC_013440.1"/>
</dbReference>
<dbReference type="OrthoDB" id="3429192at2"/>
<feature type="transmembrane region" description="Helical" evidence="1">
    <location>
        <begin position="195"/>
        <end position="216"/>
    </location>
</feature>
<dbReference type="KEGG" id="hoh:Hoch_2082"/>
<dbReference type="Pfam" id="PF02517">
    <property type="entry name" value="Rce1-like"/>
    <property type="match status" value="1"/>
</dbReference>
<keyword evidence="4" id="KW-1185">Reference proteome</keyword>
<organism evidence="3 4">
    <name type="scientific">Haliangium ochraceum (strain DSM 14365 / JCM 11303 / SMP-2)</name>
    <dbReference type="NCBI Taxonomy" id="502025"/>
    <lineage>
        <taxon>Bacteria</taxon>
        <taxon>Pseudomonadati</taxon>
        <taxon>Myxococcota</taxon>
        <taxon>Polyangia</taxon>
        <taxon>Haliangiales</taxon>
        <taxon>Kofleriaceae</taxon>
        <taxon>Haliangium</taxon>
    </lineage>
</organism>
<dbReference type="InterPro" id="IPR052710">
    <property type="entry name" value="CAAX_protease"/>
</dbReference>
<protein>
    <submittedName>
        <fullName evidence="3">Abortive infection protein</fullName>
    </submittedName>
</protein>
<dbReference type="eggNOG" id="COG1266">
    <property type="taxonomic scope" value="Bacteria"/>
</dbReference>
<dbReference type="GO" id="GO:0004175">
    <property type="term" value="F:endopeptidase activity"/>
    <property type="evidence" value="ECO:0007669"/>
    <property type="project" value="UniProtKB-ARBA"/>
</dbReference>
<gene>
    <name evidence="3" type="ordered locus">Hoch_2082</name>
</gene>
<feature type="domain" description="CAAX prenyl protease 2/Lysostaphin resistance protein A-like" evidence="2">
    <location>
        <begin position="138"/>
        <end position="224"/>
    </location>
</feature>
<dbReference type="STRING" id="502025.Hoch_2082"/>
<feature type="transmembrane region" description="Helical" evidence="1">
    <location>
        <begin position="246"/>
        <end position="265"/>
    </location>
</feature>
<name>D0LG25_HALO1</name>
<evidence type="ECO:0000313" key="4">
    <source>
        <dbReference type="Proteomes" id="UP000001880"/>
    </source>
</evidence>
<accession>D0LG25</accession>
<keyword evidence="1" id="KW-1133">Transmembrane helix</keyword>
<dbReference type="PANTHER" id="PTHR36435:SF1">
    <property type="entry name" value="CAAX AMINO TERMINAL PROTEASE FAMILY PROTEIN"/>
    <property type="match status" value="1"/>
</dbReference>
<feature type="transmembrane region" description="Helical" evidence="1">
    <location>
        <begin position="168"/>
        <end position="189"/>
    </location>
</feature>
<feature type="transmembrane region" description="Helical" evidence="1">
    <location>
        <begin position="50"/>
        <end position="72"/>
    </location>
</feature>
<feature type="transmembrane region" description="Helical" evidence="1">
    <location>
        <begin position="136"/>
        <end position="156"/>
    </location>
</feature>
<feature type="transmembrane region" description="Helical" evidence="1">
    <location>
        <begin position="24"/>
        <end position="44"/>
    </location>
</feature>
<evidence type="ECO:0000313" key="3">
    <source>
        <dbReference type="EMBL" id="ACY14627.1"/>
    </source>
</evidence>
<dbReference type="EMBL" id="CP001804">
    <property type="protein sequence ID" value="ACY14627.1"/>
    <property type="molecule type" value="Genomic_DNA"/>
</dbReference>
<sequence length="270" mass="27228">MAADHDEPLADDLADARPASDAPAFAPGAALALFALAALLLVVLSALVPAAGIAGVVLAQLVAIGGVPLAAARLRFGDRAGAALGLRWPSPRALLGGLLVGVSFWFPNLLLATWSADLTGGHEELGELAALVSDVPIPYLLLALAAVPALCEELLLRGVVARSLHPALGAPLAIVISAALFALLHGSYARLVPTASFGVLLAYAALASGSVVPGILAHALNNAIALLLALEAWPGLLALTQEWPSATLFASVCTCLFGAALLRPAPQVGK</sequence>
<dbReference type="GO" id="GO:0080120">
    <property type="term" value="P:CAAX-box protein maturation"/>
    <property type="evidence" value="ECO:0007669"/>
    <property type="project" value="UniProtKB-ARBA"/>
</dbReference>
<reference evidence="3 4" key="1">
    <citation type="journal article" date="2010" name="Stand. Genomic Sci.">
        <title>Complete genome sequence of Haliangium ochraceum type strain (SMP-2).</title>
        <authorList>
            <consortium name="US DOE Joint Genome Institute (JGI-PGF)"/>
            <person name="Ivanova N."/>
            <person name="Daum C."/>
            <person name="Lang E."/>
            <person name="Abt B."/>
            <person name="Kopitz M."/>
            <person name="Saunders E."/>
            <person name="Lapidus A."/>
            <person name="Lucas S."/>
            <person name="Glavina Del Rio T."/>
            <person name="Nolan M."/>
            <person name="Tice H."/>
            <person name="Copeland A."/>
            <person name="Cheng J.F."/>
            <person name="Chen F."/>
            <person name="Bruce D."/>
            <person name="Goodwin L."/>
            <person name="Pitluck S."/>
            <person name="Mavromatis K."/>
            <person name="Pati A."/>
            <person name="Mikhailova N."/>
            <person name="Chen A."/>
            <person name="Palaniappan K."/>
            <person name="Land M."/>
            <person name="Hauser L."/>
            <person name="Chang Y.J."/>
            <person name="Jeffries C.D."/>
            <person name="Detter J.C."/>
            <person name="Brettin T."/>
            <person name="Rohde M."/>
            <person name="Goker M."/>
            <person name="Bristow J."/>
            <person name="Markowitz V."/>
            <person name="Eisen J.A."/>
            <person name="Hugenholtz P."/>
            <person name="Kyrpides N.C."/>
            <person name="Klenk H.P."/>
        </authorList>
    </citation>
    <scope>NUCLEOTIDE SEQUENCE [LARGE SCALE GENOMIC DNA]</scope>
    <source>
        <strain evidence="4">DSM 14365 / CIP 107738 / JCM 11303 / AJ 13395 / SMP-2</strain>
    </source>
</reference>
<keyword evidence="1" id="KW-0812">Transmembrane</keyword>
<dbReference type="MEROPS" id="G05.A04"/>
<dbReference type="Proteomes" id="UP000001880">
    <property type="component" value="Chromosome"/>
</dbReference>